<gene>
    <name evidence="1" type="ORF">DERP_002355</name>
</gene>
<reference evidence="1 2" key="1">
    <citation type="journal article" date="2018" name="J. Allergy Clin. Immunol.">
        <title>High-quality assembly of Dermatophagoides pteronyssinus genome and transcriptome reveals a wide range of novel allergens.</title>
        <authorList>
            <person name="Liu X.Y."/>
            <person name="Yang K.Y."/>
            <person name="Wang M.Q."/>
            <person name="Kwok J.S."/>
            <person name="Zeng X."/>
            <person name="Yang Z."/>
            <person name="Xiao X.J."/>
            <person name="Lau C.P."/>
            <person name="Li Y."/>
            <person name="Huang Z.M."/>
            <person name="Ba J.G."/>
            <person name="Yim A.K."/>
            <person name="Ouyang C.Y."/>
            <person name="Ngai S.M."/>
            <person name="Chan T.F."/>
            <person name="Leung E.L."/>
            <person name="Liu L."/>
            <person name="Liu Z.G."/>
            <person name="Tsui S.K."/>
        </authorList>
    </citation>
    <scope>NUCLEOTIDE SEQUENCE [LARGE SCALE GENOMIC DNA]</scope>
    <source>
        <strain evidence="1">Derp</strain>
    </source>
</reference>
<dbReference type="EMBL" id="NJHN03000037">
    <property type="protein sequence ID" value="KAH9422063.1"/>
    <property type="molecule type" value="Genomic_DNA"/>
</dbReference>
<evidence type="ECO:0000313" key="2">
    <source>
        <dbReference type="Proteomes" id="UP000887458"/>
    </source>
</evidence>
<reference evidence="1 2" key="2">
    <citation type="journal article" date="2022" name="Mol. Biol. Evol.">
        <title>Comparative Genomics Reveals Insights into the Divergent Evolution of Astigmatic Mites and Household Pest Adaptations.</title>
        <authorList>
            <person name="Xiong Q."/>
            <person name="Wan A.T."/>
            <person name="Liu X."/>
            <person name="Fung C.S."/>
            <person name="Xiao X."/>
            <person name="Malainual N."/>
            <person name="Hou J."/>
            <person name="Wang L."/>
            <person name="Wang M."/>
            <person name="Yang K.Y."/>
            <person name="Cui Y."/>
            <person name="Leung E.L."/>
            <person name="Nong W."/>
            <person name="Shin S.K."/>
            <person name="Au S.W."/>
            <person name="Jeong K.Y."/>
            <person name="Chew F.T."/>
            <person name="Hui J.H."/>
            <person name="Leung T.F."/>
            <person name="Tungtrongchitr A."/>
            <person name="Zhong N."/>
            <person name="Liu Z."/>
            <person name="Tsui S.K."/>
        </authorList>
    </citation>
    <scope>NUCLEOTIDE SEQUENCE [LARGE SCALE GENOMIC DNA]</scope>
    <source>
        <strain evidence="1">Derp</strain>
    </source>
</reference>
<comment type="caution">
    <text evidence="1">The sequence shown here is derived from an EMBL/GenBank/DDBJ whole genome shotgun (WGS) entry which is preliminary data.</text>
</comment>
<organism evidence="1 2">
    <name type="scientific">Dermatophagoides pteronyssinus</name>
    <name type="common">European house dust mite</name>
    <dbReference type="NCBI Taxonomy" id="6956"/>
    <lineage>
        <taxon>Eukaryota</taxon>
        <taxon>Metazoa</taxon>
        <taxon>Ecdysozoa</taxon>
        <taxon>Arthropoda</taxon>
        <taxon>Chelicerata</taxon>
        <taxon>Arachnida</taxon>
        <taxon>Acari</taxon>
        <taxon>Acariformes</taxon>
        <taxon>Sarcoptiformes</taxon>
        <taxon>Astigmata</taxon>
        <taxon>Psoroptidia</taxon>
        <taxon>Analgoidea</taxon>
        <taxon>Pyroglyphidae</taxon>
        <taxon>Dermatophagoidinae</taxon>
        <taxon>Dermatophagoides</taxon>
    </lineage>
</organism>
<keyword evidence="2" id="KW-1185">Reference proteome</keyword>
<protein>
    <submittedName>
        <fullName evidence="1">Uncharacterized protein</fullName>
    </submittedName>
</protein>
<sequence length="149" mass="17439">MNDYRQLRMNRSKKNYDDRFTVYNNDRRQQSQGYYPSLIHYESQNYENRQQTAASFRFLAPPKNQLIPDILPPSCTSSSSNCLKKSISSSTFDTSIISDSPFSIYDGDDYTMQNLNIQNLELYISIYRFIPYEKFITIPPLKISLGKNV</sequence>
<name>A0ABQ8JHI3_DERPT</name>
<proteinExistence type="predicted"/>
<dbReference type="Proteomes" id="UP000887458">
    <property type="component" value="Unassembled WGS sequence"/>
</dbReference>
<accession>A0ABQ8JHI3</accession>
<evidence type="ECO:0000313" key="1">
    <source>
        <dbReference type="EMBL" id="KAH9422063.1"/>
    </source>
</evidence>